<dbReference type="PANTHER" id="PTHR48022">
    <property type="entry name" value="PLASTIDIC GLUCOSE TRANSPORTER 4"/>
    <property type="match status" value="1"/>
</dbReference>
<evidence type="ECO:0000256" key="3">
    <source>
        <dbReference type="ARBA" id="ARBA00022448"/>
    </source>
</evidence>
<protein>
    <submittedName>
        <fullName evidence="11">Sugar/inositol transporter</fullName>
    </submittedName>
</protein>
<evidence type="ECO:0000256" key="5">
    <source>
        <dbReference type="ARBA" id="ARBA00022989"/>
    </source>
</evidence>
<dbReference type="InterPro" id="IPR036259">
    <property type="entry name" value="MFS_trans_sf"/>
</dbReference>
<comment type="subcellular location">
    <subcellularLocation>
        <location evidence="1">Membrane</location>
        <topology evidence="1">Multi-pass membrane protein</topology>
    </subcellularLocation>
</comment>
<dbReference type="PROSITE" id="PS50850">
    <property type="entry name" value="MFS"/>
    <property type="match status" value="1"/>
</dbReference>
<keyword evidence="4 9" id="KW-0812">Transmembrane</keyword>
<evidence type="ECO:0000256" key="4">
    <source>
        <dbReference type="ARBA" id="ARBA00022692"/>
    </source>
</evidence>
<dbReference type="GO" id="GO:0016020">
    <property type="term" value="C:membrane"/>
    <property type="evidence" value="ECO:0007669"/>
    <property type="project" value="UniProtKB-SubCell"/>
</dbReference>
<feature type="transmembrane region" description="Helical" evidence="9">
    <location>
        <begin position="62"/>
        <end position="87"/>
    </location>
</feature>
<name>A0AA38VY41_9PEZI</name>
<dbReference type="GO" id="GO:0005351">
    <property type="term" value="F:carbohydrate:proton symporter activity"/>
    <property type="evidence" value="ECO:0007669"/>
    <property type="project" value="TreeGrafter"/>
</dbReference>
<dbReference type="InterPro" id="IPR003663">
    <property type="entry name" value="Sugar/inositol_transpt"/>
</dbReference>
<comment type="similarity">
    <text evidence="2 8">Belongs to the major facilitator superfamily. Sugar transporter (TC 2.A.1.1) family.</text>
</comment>
<dbReference type="InterPro" id="IPR005828">
    <property type="entry name" value="MFS_sugar_transport-like"/>
</dbReference>
<dbReference type="EMBL" id="JANBVO010000001">
    <property type="protein sequence ID" value="KAJ9157508.1"/>
    <property type="molecule type" value="Genomic_DNA"/>
</dbReference>
<gene>
    <name evidence="11" type="ORF">NKR23_g294</name>
</gene>
<evidence type="ECO:0000256" key="7">
    <source>
        <dbReference type="ARBA" id="ARBA00026248"/>
    </source>
</evidence>
<dbReference type="Proteomes" id="UP001174694">
    <property type="component" value="Unassembled WGS sequence"/>
</dbReference>
<evidence type="ECO:0000256" key="8">
    <source>
        <dbReference type="RuleBase" id="RU003346"/>
    </source>
</evidence>
<evidence type="ECO:0000256" key="9">
    <source>
        <dbReference type="SAM" id="Phobius"/>
    </source>
</evidence>
<sequence>MADDKIAAGRHLELAEVSTMEAQHTKDAMSIAEKAHLATQDEHSMTVWQAVKRYRKACLWSMAFSLSIIMDGYDTAILGSLPAFPAFRYRFGHQVDDTTSYQLDPSWQVAIGLSNPLGNLIGVYINSFITEKFGHKNALLGTLVYLVGVIFITFFAQNIEMFFAGSLLNGLAWGVFTTMAPAYASEVCPVVLRSYLETWVVMCWGIGQFVSFGMLKAFSHEQTDYWAWRIPIAVQWAWPTIIFPLVLFAPESPWWLVRKGRIEDAEKSMTRLSTADRQGAKQAVALMIQTNDLEKAMGEEIGMMECFRGTNLWRTEIACVAWTIQQLSGFVVSGYGTYFFQQAGLKTSESFSMSVGQAGIHFVCNLIGLPVNGRYGRRSVFLWGVVGMSTAWFIIGFIALAPANVAQGYAESAIYLLWYCIYQITVGPGAYIIVSEASTTRLRSHTISLARNCYNIASILNSVVGPYILNPTAGNWKGKCGFLTGGILVFCFIWAFFRLPEMRGRTYEELDILFSMDLSAREFKKQPVNIQAEDTKHEIVDE</sequence>
<feature type="transmembrane region" description="Helical" evidence="9">
    <location>
        <begin position="137"/>
        <end position="156"/>
    </location>
</feature>
<feature type="transmembrane region" description="Helical" evidence="9">
    <location>
        <begin position="380"/>
        <end position="401"/>
    </location>
</feature>
<feature type="transmembrane region" description="Helical" evidence="9">
    <location>
        <begin position="107"/>
        <end position="125"/>
    </location>
</feature>
<dbReference type="FunFam" id="1.20.1250.20:FF:000078">
    <property type="entry name" value="MFS maltose transporter, putative"/>
    <property type="match status" value="1"/>
</dbReference>
<dbReference type="SUPFAM" id="SSF103473">
    <property type="entry name" value="MFS general substrate transporter"/>
    <property type="match status" value="1"/>
</dbReference>
<keyword evidence="5 9" id="KW-1133">Transmembrane helix</keyword>
<evidence type="ECO:0000313" key="11">
    <source>
        <dbReference type="EMBL" id="KAJ9157508.1"/>
    </source>
</evidence>
<evidence type="ECO:0000313" key="12">
    <source>
        <dbReference type="Proteomes" id="UP001174694"/>
    </source>
</evidence>
<organism evidence="11 12">
    <name type="scientific">Pleurostoma richardsiae</name>
    <dbReference type="NCBI Taxonomy" id="41990"/>
    <lineage>
        <taxon>Eukaryota</taxon>
        <taxon>Fungi</taxon>
        <taxon>Dikarya</taxon>
        <taxon>Ascomycota</taxon>
        <taxon>Pezizomycotina</taxon>
        <taxon>Sordariomycetes</taxon>
        <taxon>Sordariomycetidae</taxon>
        <taxon>Calosphaeriales</taxon>
        <taxon>Pleurostomataceae</taxon>
        <taxon>Pleurostoma</taxon>
    </lineage>
</organism>
<feature type="transmembrane region" description="Helical" evidence="9">
    <location>
        <begin position="453"/>
        <end position="469"/>
    </location>
</feature>
<dbReference type="InterPro" id="IPR050360">
    <property type="entry name" value="MFS_Sugar_Transporters"/>
</dbReference>
<comment type="caution">
    <text evidence="11">The sequence shown here is derived from an EMBL/GenBank/DDBJ whole genome shotgun (WGS) entry which is preliminary data.</text>
</comment>
<dbReference type="PANTHER" id="PTHR48022:SF5">
    <property type="entry name" value="ALPHA-GLUCOSIDES PERMEASE MPH2-RELATED"/>
    <property type="match status" value="1"/>
</dbReference>
<evidence type="ECO:0000259" key="10">
    <source>
        <dbReference type="PROSITE" id="PS50850"/>
    </source>
</evidence>
<dbReference type="GO" id="GO:0000023">
    <property type="term" value="P:maltose metabolic process"/>
    <property type="evidence" value="ECO:0007669"/>
    <property type="project" value="UniProtKB-KW"/>
</dbReference>
<accession>A0AA38VY41</accession>
<dbReference type="InterPro" id="IPR020846">
    <property type="entry name" value="MFS_dom"/>
</dbReference>
<dbReference type="AlphaFoldDB" id="A0AA38VY41"/>
<keyword evidence="12" id="KW-1185">Reference proteome</keyword>
<evidence type="ECO:0000256" key="2">
    <source>
        <dbReference type="ARBA" id="ARBA00010992"/>
    </source>
</evidence>
<dbReference type="Gene3D" id="1.20.1250.20">
    <property type="entry name" value="MFS general substrate transporter like domains"/>
    <property type="match status" value="1"/>
</dbReference>
<feature type="transmembrane region" description="Helical" evidence="9">
    <location>
        <begin position="196"/>
        <end position="214"/>
    </location>
</feature>
<keyword evidence="6 9" id="KW-0472">Membrane</keyword>
<feature type="transmembrane region" description="Helical" evidence="9">
    <location>
        <begin position="481"/>
        <end position="497"/>
    </location>
</feature>
<feature type="transmembrane region" description="Helical" evidence="9">
    <location>
        <begin position="413"/>
        <end position="433"/>
    </location>
</feature>
<feature type="domain" description="Major facilitator superfamily (MFS) profile" evidence="10">
    <location>
        <begin position="60"/>
        <end position="503"/>
    </location>
</feature>
<keyword evidence="3 8" id="KW-0813">Transport</keyword>
<feature type="transmembrane region" description="Helical" evidence="9">
    <location>
        <begin position="226"/>
        <end position="249"/>
    </location>
</feature>
<feature type="transmembrane region" description="Helical" evidence="9">
    <location>
        <begin position="162"/>
        <end position="184"/>
    </location>
</feature>
<dbReference type="PROSITE" id="PS00217">
    <property type="entry name" value="SUGAR_TRANSPORT_2"/>
    <property type="match status" value="1"/>
</dbReference>
<dbReference type="NCBIfam" id="TIGR00879">
    <property type="entry name" value="SP"/>
    <property type="match status" value="1"/>
</dbReference>
<dbReference type="Pfam" id="PF00083">
    <property type="entry name" value="Sugar_tr"/>
    <property type="match status" value="1"/>
</dbReference>
<proteinExistence type="inferred from homology"/>
<evidence type="ECO:0000256" key="1">
    <source>
        <dbReference type="ARBA" id="ARBA00004141"/>
    </source>
</evidence>
<dbReference type="InterPro" id="IPR005829">
    <property type="entry name" value="Sugar_transporter_CS"/>
</dbReference>
<keyword evidence="7" id="KW-0462">Maltose metabolism</keyword>
<evidence type="ECO:0000256" key="6">
    <source>
        <dbReference type="ARBA" id="ARBA00023136"/>
    </source>
</evidence>
<reference evidence="11" key="1">
    <citation type="submission" date="2022-07" db="EMBL/GenBank/DDBJ databases">
        <title>Fungi with potential for degradation of polypropylene.</title>
        <authorList>
            <person name="Gostincar C."/>
        </authorList>
    </citation>
    <scope>NUCLEOTIDE SEQUENCE</scope>
    <source>
        <strain evidence="11">EXF-13308</strain>
    </source>
</reference>